<dbReference type="RefSeq" id="WP_160718259.1">
    <property type="nucleotide sequence ID" value="NZ_SUMG01000001.1"/>
</dbReference>
<evidence type="ECO:0000256" key="1">
    <source>
        <dbReference type="ARBA" id="ARBA00001554"/>
    </source>
</evidence>
<dbReference type="Gene3D" id="3.30.1360.20">
    <property type="entry name" value="Transcriptional coactivator/pterin dehydratase"/>
    <property type="match status" value="1"/>
</dbReference>
<evidence type="ECO:0000256" key="2">
    <source>
        <dbReference type="ARBA" id="ARBA00006472"/>
    </source>
</evidence>
<proteinExistence type="inferred from homology"/>
<comment type="caution">
    <text evidence="5">The sequence shown here is derived from an EMBL/GenBank/DDBJ whole genome shotgun (WGS) entry which is preliminary data.</text>
</comment>
<gene>
    <name evidence="5" type="ORF">ISALK_00415</name>
</gene>
<evidence type="ECO:0000313" key="5">
    <source>
        <dbReference type="EMBL" id="NBG86951.1"/>
    </source>
</evidence>
<reference evidence="5 6" key="1">
    <citation type="submission" date="2019-04" db="EMBL/GenBank/DDBJ databases">
        <title>Isachenkonia alkalipeptolytica gen. nov. sp. nov. a new anaerobic, alkiliphilic organothrophic bacterium capable to reduce synthesized ferrihydrite isolated from a soda lake.</title>
        <authorList>
            <person name="Toshchakov S.V."/>
            <person name="Zavarzina D.G."/>
            <person name="Zhilina T.N."/>
            <person name="Kostrikina N.A."/>
            <person name="Kublanov I.V."/>
        </authorList>
    </citation>
    <scope>NUCLEOTIDE SEQUENCE [LARGE SCALE GENOMIC DNA]</scope>
    <source>
        <strain evidence="5 6">Z-1701</strain>
    </source>
</reference>
<dbReference type="HAMAP" id="MF_00434">
    <property type="entry name" value="Pterin_4_alpha"/>
    <property type="match status" value="1"/>
</dbReference>
<name>A0AA44BDZ9_9CLOT</name>
<dbReference type="InterPro" id="IPR001533">
    <property type="entry name" value="Pterin_deHydtase"/>
</dbReference>
<keyword evidence="3 4" id="KW-0456">Lyase</keyword>
<dbReference type="EMBL" id="SUMG01000001">
    <property type="protein sequence ID" value="NBG86951.1"/>
    <property type="molecule type" value="Genomic_DNA"/>
</dbReference>
<dbReference type="Proteomes" id="UP000449710">
    <property type="component" value="Unassembled WGS sequence"/>
</dbReference>
<evidence type="ECO:0000256" key="3">
    <source>
        <dbReference type="ARBA" id="ARBA00023239"/>
    </source>
</evidence>
<dbReference type="GO" id="GO:0006729">
    <property type="term" value="P:tetrahydrobiopterin biosynthetic process"/>
    <property type="evidence" value="ECO:0007669"/>
    <property type="project" value="InterPro"/>
</dbReference>
<evidence type="ECO:0000256" key="4">
    <source>
        <dbReference type="HAMAP-Rule" id="MF_00434"/>
    </source>
</evidence>
<keyword evidence="6" id="KW-1185">Reference proteome</keyword>
<accession>A0AA44BDZ9</accession>
<comment type="similarity">
    <text evidence="2 4">Belongs to the pterin-4-alpha-carbinolamine dehydratase family.</text>
</comment>
<dbReference type="PANTHER" id="PTHR42805">
    <property type="entry name" value="PTERIN-4-ALPHA-CARBINOLAMINE DEHYDRATASE-RELATED"/>
    <property type="match status" value="1"/>
</dbReference>
<sequence>MSKLSEQKCIPCSVGTPPMEREEIQKYEKELKDDWKVVDDHHLEKKLKFKNFKEALDFTNKVGEIAEEEGHHPDIFLSWGKVELKVLTHKIDGLSESDFVFAAKVDEIDPQ</sequence>
<dbReference type="AlphaFoldDB" id="A0AA44BDZ9"/>
<dbReference type="InterPro" id="IPR036428">
    <property type="entry name" value="PCD_sf"/>
</dbReference>
<evidence type="ECO:0000313" key="6">
    <source>
        <dbReference type="Proteomes" id="UP000449710"/>
    </source>
</evidence>
<dbReference type="Pfam" id="PF01329">
    <property type="entry name" value="Pterin_4a"/>
    <property type="match status" value="1"/>
</dbReference>
<organism evidence="5 6">
    <name type="scientific">Isachenkonia alkalipeptolytica</name>
    <dbReference type="NCBI Taxonomy" id="2565777"/>
    <lineage>
        <taxon>Bacteria</taxon>
        <taxon>Bacillati</taxon>
        <taxon>Bacillota</taxon>
        <taxon>Clostridia</taxon>
        <taxon>Eubacteriales</taxon>
        <taxon>Clostridiaceae</taxon>
        <taxon>Isachenkonia</taxon>
    </lineage>
</organism>
<dbReference type="InterPro" id="IPR050376">
    <property type="entry name" value="Pterin-4-alpha-carb_dehyd"/>
</dbReference>
<dbReference type="CDD" id="cd00913">
    <property type="entry name" value="PCD_DCoH_subfamily_a"/>
    <property type="match status" value="1"/>
</dbReference>
<dbReference type="PANTHER" id="PTHR42805:SF1">
    <property type="entry name" value="PTERIN-4-ALPHA-CARBINOLAMINE DEHYDRATASE-RELATED"/>
    <property type="match status" value="1"/>
</dbReference>
<dbReference type="NCBIfam" id="NF002017">
    <property type="entry name" value="PRK00823.1-2"/>
    <property type="match status" value="1"/>
</dbReference>
<dbReference type="GO" id="GO:0008124">
    <property type="term" value="F:4-alpha-hydroxytetrahydrobiopterin dehydratase activity"/>
    <property type="evidence" value="ECO:0007669"/>
    <property type="project" value="UniProtKB-UniRule"/>
</dbReference>
<dbReference type="SUPFAM" id="SSF55248">
    <property type="entry name" value="PCD-like"/>
    <property type="match status" value="1"/>
</dbReference>
<protein>
    <recommendedName>
        <fullName evidence="4">Putative pterin-4-alpha-carbinolamine dehydratase</fullName>
        <shortName evidence="4">PHS</shortName>
        <ecNumber evidence="4">4.2.1.96</ecNumber>
    </recommendedName>
    <alternativeName>
        <fullName evidence="4">4-alpha-hydroxy-tetrahydropterin dehydratase</fullName>
    </alternativeName>
    <alternativeName>
        <fullName evidence="4">Pterin carbinolamine dehydratase</fullName>
        <shortName evidence="4">PCD</shortName>
    </alternativeName>
</protein>
<dbReference type="EC" id="4.2.1.96" evidence="4"/>
<comment type="catalytic activity">
    <reaction evidence="1 4">
        <text>(4aS,6R)-4a-hydroxy-L-erythro-5,6,7,8-tetrahydrobiopterin = (6R)-L-erythro-6,7-dihydrobiopterin + H2O</text>
        <dbReference type="Rhea" id="RHEA:11920"/>
        <dbReference type="ChEBI" id="CHEBI:15377"/>
        <dbReference type="ChEBI" id="CHEBI:15642"/>
        <dbReference type="ChEBI" id="CHEBI:43120"/>
        <dbReference type="EC" id="4.2.1.96"/>
    </reaction>
</comment>